<feature type="transmembrane region" description="Helical" evidence="17">
    <location>
        <begin position="377"/>
        <end position="401"/>
    </location>
</feature>
<keyword evidence="17" id="KW-0812">Transmembrane</keyword>
<keyword evidence="7" id="KW-0067">ATP-binding</keyword>
<evidence type="ECO:0000256" key="10">
    <source>
        <dbReference type="ARBA" id="ARBA00023204"/>
    </source>
</evidence>
<evidence type="ECO:0000256" key="8">
    <source>
        <dbReference type="ARBA" id="ARBA00023054"/>
    </source>
</evidence>
<dbReference type="Pfam" id="PF02463">
    <property type="entry name" value="SMC_N"/>
    <property type="match status" value="1"/>
</dbReference>
<comment type="similarity">
    <text evidence="3">Belongs to the SMC family. SMC6 subfamily.</text>
</comment>
<reference evidence="19" key="2">
    <citation type="submission" date="2025-09" db="UniProtKB">
        <authorList>
            <consortium name="Ensembl"/>
        </authorList>
    </citation>
    <scope>IDENTIFICATION</scope>
</reference>
<keyword evidence="11" id="KW-0539">Nucleus</keyword>
<dbReference type="GO" id="GO:0035861">
    <property type="term" value="C:site of double-strand break"/>
    <property type="evidence" value="ECO:0007669"/>
    <property type="project" value="TreeGrafter"/>
</dbReference>
<evidence type="ECO:0000256" key="5">
    <source>
        <dbReference type="ARBA" id="ARBA00022741"/>
    </source>
</evidence>
<organism evidence="19 20">
    <name type="scientific">Cyprinus carpio</name>
    <name type="common">Common carp</name>
    <dbReference type="NCBI Taxonomy" id="7962"/>
    <lineage>
        <taxon>Eukaryota</taxon>
        <taxon>Metazoa</taxon>
        <taxon>Chordata</taxon>
        <taxon>Craniata</taxon>
        <taxon>Vertebrata</taxon>
        <taxon>Euteleostomi</taxon>
        <taxon>Actinopterygii</taxon>
        <taxon>Neopterygii</taxon>
        <taxon>Teleostei</taxon>
        <taxon>Ostariophysi</taxon>
        <taxon>Cypriniformes</taxon>
        <taxon>Cyprinidae</taxon>
        <taxon>Cyprininae</taxon>
        <taxon>Cyprinus</taxon>
    </lineage>
</organism>
<evidence type="ECO:0000256" key="2">
    <source>
        <dbReference type="ARBA" id="ARBA00004286"/>
    </source>
</evidence>
<dbReference type="GO" id="GO:0003697">
    <property type="term" value="F:single-stranded DNA binding"/>
    <property type="evidence" value="ECO:0007669"/>
    <property type="project" value="TreeGrafter"/>
</dbReference>
<dbReference type="InterPro" id="IPR003395">
    <property type="entry name" value="RecF/RecN/SMC_N"/>
</dbReference>
<keyword evidence="8 15" id="KW-0175">Coiled coil</keyword>
<evidence type="ECO:0000256" key="7">
    <source>
        <dbReference type="ARBA" id="ARBA00022840"/>
    </source>
</evidence>
<evidence type="ECO:0000256" key="12">
    <source>
        <dbReference type="ARBA" id="ARBA00053909"/>
    </source>
</evidence>
<protein>
    <recommendedName>
        <fullName evidence="14">Structural maintenance of chromosomes protein 6</fullName>
    </recommendedName>
</protein>
<dbReference type="GO" id="GO:0005634">
    <property type="term" value="C:nucleus"/>
    <property type="evidence" value="ECO:0007669"/>
    <property type="project" value="UniProtKB-SubCell"/>
</dbReference>
<keyword evidence="4" id="KW-0158">Chromosome</keyword>
<keyword evidence="17" id="KW-1133">Transmembrane helix</keyword>
<proteinExistence type="inferred from homology"/>
<evidence type="ECO:0000256" key="4">
    <source>
        <dbReference type="ARBA" id="ARBA00022454"/>
    </source>
</evidence>
<evidence type="ECO:0000313" key="19">
    <source>
        <dbReference type="Ensembl" id="ENSCCRP00010106048.1"/>
    </source>
</evidence>
<evidence type="ECO:0000256" key="17">
    <source>
        <dbReference type="SAM" id="Phobius"/>
    </source>
</evidence>
<comment type="subcellular location">
    <subcellularLocation>
        <location evidence="2">Chromosome</location>
    </subcellularLocation>
    <subcellularLocation>
        <location evidence="1">Nucleus</location>
    </subcellularLocation>
</comment>
<feature type="region of interest" description="Disordered" evidence="16">
    <location>
        <begin position="1"/>
        <end position="39"/>
    </location>
</feature>
<keyword evidence="6" id="KW-0227">DNA damage</keyword>
<name>A0A8C1RDS9_CYPCA</name>
<dbReference type="Ensembl" id="ENSCCRT00010117885.1">
    <property type="protein sequence ID" value="ENSCCRP00010106048.1"/>
    <property type="gene ID" value="ENSCCRG00010046170.1"/>
</dbReference>
<feature type="coiled-coil region" evidence="15">
    <location>
        <begin position="667"/>
        <end position="708"/>
    </location>
</feature>
<dbReference type="InterPro" id="IPR027417">
    <property type="entry name" value="P-loop_NTPase"/>
</dbReference>
<comment type="function">
    <text evidence="12">Core component of the SMC5-SMC6 complex, a complex involved in repair of DNA double-strand breaks by homologous recombination. The complex may promote sister chromatid homologous recombination by recruiting the SMC1-SMC3 cohesin complex to double-strand breaks. The complex is required for telomere maintenance via recombination and mediates sumoylation of shelterin complex (telosome) components.</text>
</comment>
<evidence type="ECO:0000256" key="16">
    <source>
        <dbReference type="SAM" id="MobiDB-lite"/>
    </source>
</evidence>
<dbReference type="PANTHER" id="PTHR19306">
    <property type="entry name" value="STRUCTURAL MAINTENANCE OF CHROMOSOMES 5,6 SMC5, SMC6"/>
    <property type="match status" value="1"/>
</dbReference>
<dbReference type="GO" id="GO:0003684">
    <property type="term" value="F:damaged DNA binding"/>
    <property type="evidence" value="ECO:0007669"/>
    <property type="project" value="TreeGrafter"/>
</dbReference>
<evidence type="ECO:0000259" key="18">
    <source>
        <dbReference type="Pfam" id="PF02463"/>
    </source>
</evidence>
<sequence>MSKRKSSNSGQTPDKRSRLSQPEASEEDETGYFSSGEGLSTSQSVRLSQLLIETSPYTIYCMYVCFQVTGEVGIIESISLKNFMCHSMLGPFAFGPNVNFVVGNNGSGKSAVLTALIVALGGKALTTNRGSSLKGFVKEGESSADVSITLRNRGRDAYKPEVFGQSITVDLRISSEGIRTYKLRSKTGHLVSSKKEELISILDHFNIQVDNPVSILTQEMSKHFLHSKGEGDKYKFFMKATQLDQMKEDYSYIMKTKSMTQNTVEKHRETLQELKRKYHEKEERYKSLASLDEMQKKLDELKNQMAWALVAEVEQEVKPMRERITAEEKSTVKYDQKVEEWEEKGKKKRKKKREKHFTSGPRLLGLLDLKCATKMSLFLILILSFDLSHFVYLAIFLFFSFCSREKQDLLRALESKRRDLAAMESSRDNRLCRFGEHMPALLRAIDEADQRGLFRKKPVGPLGFCIRLRDPELGLAVECCLKALMLAFCCDNHADERELQRIMSRHFQQGRRPQIIVSKFTNTVYDVRSRAVDHDDYPTVLKALEIENPVVANCLIDMRGIETILLIKNAKDARRVMQSEARPRNCREAFTREGDQVYYNRYYSSEQNRALYLSGDVEEEIRFENMKCIFEMSGFFSVHGKKKSIDHSEMFQWVSVSNFGCVQEEELEELSSRISVCREEFEAARNQMLTHKREYEEAEQLSRQQREAFNSIAEEAEPIKEQLSNSDEELARSKHHKKHYEEKRKAHVDMIETLKKNLYEKDQLLQVASIAKAAEICPERLDVRRTAKSLDSEISRLRHKLNTQQDQQGQRDTIVRQFHEAKENFNNIARQVKGLEAFIRQLSEIMNSRHNVYSELRMYLSVRCKYYFDSMLSQRGYIGKMTFDHKNETLSISVQPGEGGKASLSDMRSLSGGERSFSTVCFVLSLWAIAEAPFRALDEFDVYMDMVNRRISMDMMLKIAASQRYRQFIFLTPQSMSSLPDNRLIRILRLSDPDRSQSAIPFGQRNPE</sequence>
<keyword evidence="20" id="KW-1185">Reference proteome</keyword>
<evidence type="ECO:0000256" key="13">
    <source>
        <dbReference type="ARBA" id="ARBA00064605"/>
    </source>
</evidence>
<evidence type="ECO:0000256" key="15">
    <source>
        <dbReference type="SAM" id="Coils"/>
    </source>
</evidence>
<dbReference type="Proteomes" id="UP000694427">
    <property type="component" value="Unplaced"/>
</dbReference>
<keyword evidence="10" id="KW-0234">DNA repair</keyword>
<dbReference type="Gene3D" id="3.40.50.300">
    <property type="entry name" value="P-loop containing nucleotide triphosphate hydrolases"/>
    <property type="match status" value="2"/>
</dbReference>
<keyword evidence="17" id="KW-0472">Membrane</keyword>
<comment type="subunit">
    <text evidence="13">Forms a heterodimer with smc5. Component of the SMC5-SMC6 complex which consists at least of smc5, smc6, nsmce2, nsmce1 and nsmce4a.</text>
</comment>
<dbReference type="GO" id="GO:0000724">
    <property type="term" value="P:double-strand break repair via homologous recombination"/>
    <property type="evidence" value="ECO:0007669"/>
    <property type="project" value="TreeGrafter"/>
</dbReference>
<dbReference type="SUPFAM" id="SSF52540">
    <property type="entry name" value="P-loop containing nucleoside triphosphate hydrolases"/>
    <property type="match status" value="2"/>
</dbReference>
<evidence type="ECO:0000256" key="9">
    <source>
        <dbReference type="ARBA" id="ARBA00023172"/>
    </source>
</evidence>
<feature type="domain" description="RecF/RecN/SMC N-terminal" evidence="18">
    <location>
        <begin position="75"/>
        <end position="975"/>
    </location>
</feature>
<accession>A0A8C1RDS9</accession>
<dbReference type="FunFam" id="3.40.50.300:FF:000959">
    <property type="entry name" value="structural maintenance of chromosomes protein 6"/>
    <property type="match status" value="1"/>
</dbReference>
<evidence type="ECO:0000256" key="6">
    <source>
        <dbReference type="ARBA" id="ARBA00022763"/>
    </source>
</evidence>
<dbReference type="AlphaFoldDB" id="A0A8C1RDS9"/>
<evidence type="ECO:0000256" key="3">
    <source>
        <dbReference type="ARBA" id="ARBA00006793"/>
    </source>
</evidence>
<dbReference type="GO" id="GO:0030915">
    <property type="term" value="C:Smc5-Smc6 complex"/>
    <property type="evidence" value="ECO:0007669"/>
    <property type="project" value="TreeGrafter"/>
</dbReference>
<keyword evidence="5" id="KW-0547">Nucleotide-binding</keyword>
<dbReference type="FunFam" id="3.40.50.300:FF:003232">
    <property type="entry name" value="Structural maintenance of chromosomes 6, gene 1"/>
    <property type="match status" value="1"/>
</dbReference>
<evidence type="ECO:0000256" key="11">
    <source>
        <dbReference type="ARBA" id="ARBA00023242"/>
    </source>
</evidence>
<evidence type="ECO:0000313" key="20">
    <source>
        <dbReference type="Proteomes" id="UP000694427"/>
    </source>
</evidence>
<evidence type="ECO:0000256" key="14">
    <source>
        <dbReference type="ARBA" id="ARBA00069480"/>
    </source>
</evidence>
<feature type="coiled-coil region" evidence="15">
    <location>
        <begin position="257"/>
        <end position="311"/>
    </location>
</feature>
<reference evidence="19" key="1">
    <citation type="submission" date="2025-08" db="UniProtKB">
        <authorList>
            <consortium name="Ensembl"/>
        </authorList>
    </citation>
    <scope>IDENTIFICATION</scope>
</reference>
<dbReference type="GO" id="GO:0005524">
    <property type="term" value="F:ATP binding"/>
    <property type="evidence" value="ECO:0007669"/>
    <property type="project" value="UniProtKB-KW"/>
</dbReference>
<dbReference type="PANTHER" id="PTHR19306:SF7">
    <property type="entry name" value="SI:DKEY-119F1.1"/>
    <property type="match status" value="1"/>
</dbReference>
<evidence type="ECO:0000256" key="1">
    <source>
        <dbReference type="ARBA" id="ARBA00004123"/>
    </source>
</evidence>
<keyword evidence="9" id="KW-0233">DNA recombination</keyword>